<dbReference type="InterPro" id="IPR013087">
    <property type="entry name" value="Znf_C2H2_type"/>
</dbReference>
<sequence length="435" mass="49860">MLKGIDYQCAHCDEMLVCRAAKSQDFNADIIFEHLYYHGENLYRCSVCGFIHYKRSVIKKHLLREHQQQDGVVVVRESSVWWDCSLCDLRTRYRQTIMEHMMTKHNLPGERQELLSYVGADGNPKCAFQLLPLLRCFYCMGTTVGTYGQLLAHCKEEHTGKTFACVDFWNVFKCGFCPYLNGSGIQKEIQEHFIAIHSGAANTANSYDHMDNDFLAWALAFGSGQTSDGSVKKAEIVRYICNRCGTHTDSEESLGEHMAYHLFDFACPHCSCAFKELKVLYEHATLMHAQADINAPRTFNTVPHYEQLFGTLAMFSNGLILSKRELSTTVFLSYMRDINKGVQTSYARQLADLAQYKSDLQLPLETVSGNESEGETCASFVKKQYFYPALIISQMSTSDARYDNERHVHVKTEELDIPIKTERNETKRMRRSNRF</sequence>
<evidence type="ECO:0000313" key="6">
    <source>
        <dbReference type="EnsemblMetazoa" id="AALB009837-PA"/>
    </source>
</evidence>
<reference evidence="6" key="2">
    <citation type="submission" date="2022-08" db="UniProtKB">
        <authorList>
            <consortium name="EnsemblMetazoa"/>
        </authorList>
    </citation>
    <scope>IDENTIFICATION</scope>
    <source>
        <strain evidence="6">STECLA/ALBI9_A</strain>
    </source>
</reference>
<dbReference type="Proteomes" id="UP000069272">
    <property type="component" value="Chromosome 3R"/>
</dbReference>
<name>A0A182FTF7_ANOAL</name>
<dbReference type="GO" id="GO:0008270">
    <property type="term" value="F:zinc ion binding"/>
    <property type="evidence" value="ECO:0007669"/>
    <property type="project" value="UniProtKB-KW"/>
</dbReference>
<evidence type="ECO:0000256" key="3">
    <source>
        <dbReference type="ARBA" id="ARBA00022771"/>
    </source>
</evidence>
<evidence type="ECO:0000256" key="1">
    <source>
        <dbReference type="ARBA" id="ARBA00022723"/>
    </source>
</evidence>
<dbReference type="Gene3D" id="3.30.160.60">
    <property type="entry name" value="Classic Zinc Finger"/>
    <property type="match status" value="2"/>
</dbReference>
<dbReference type="EnsemblMetazoa" id="AALB009837-RA">
    <property type="protein sequence ID" value="AALB009837-PA"/>
    <property type="gene ID" value="AALB009837"/>
</dbReference>
<dbReference type="InterPro" id="IPR050688">
    <property type="entry name" value="Zinc_finger/UBP_domain"/>
</dbReference>
<protein>
    <recommendedName>
        <fullName evidence="5">C2H2-type domain-containing protein</fullName>
    </recommendedName>
</protein>
<dbReference type="PANTHER" id="PTHR24403">
    <property type="entry name" value="ZINC FINGER PROTEIN"/>
    <property type="match status" value="1"/>
</dbReference>
<accession>A0A182FTF7</accession>
<dbReference type="GO" id="GO:0005634">
    <property type="term" value="C:nucleus"/>
    <property type="evidence" value="ECO:0007669"/>
    <property type="project" value="TreeGrafter"/>
</dbReference>
<dbReference type="SMART" id="SM00355">
    <property type="entry name" value="ZnF_C2H2"/>
    <property type="match status" value="6"/>
</dbReference>
<dbReference type="VEuPathDB" id="VectorBase:AALB20_026654"/>
<evidence type="ECO:0000256" key="4">
    <source>
        <dbReference type="ARBA" id="ARBA00022833"/>
    </source>
</evidence>
<dbReference type="PROSITE" id="PS00028">
    <property type="entry name" value="ZINC_FINGER_C2H2_1"/>
    <property type="match status" value="1"/>
</dbReference>
<evidence type="ECO:0000259" key="5">
    <source>
        <dbReference type="PROSITE" id="PS00028"/>
    </source>
</evidence>
<dbReference type="STRING" id="7167.A0A182FTF7"/>
<evidence type="ECO:0000313" key="7">
    <source>
        <dbReference type="Proteomes" id="UP000069272"/>
    </source>
</evidence>
<reference evidence="6 7" key="1">
    <citation type="journal article" date="2017" name="G3 (Bethesda)">
        <title>The Physical Genome Mapping of Anopheles albimanus Corrected Scaffold Misassemblies and Identified Interarm Rearrangements in Genus Anopheles.</title>
        <authorList>
            <person name="Artemov G.N."/>
            <person name="Peery A.N."/>
            <person name="Jiang X."/>
            <person name="Tu Z."/>
            <person name="Stegniy V.N."/>
            <person name="Sharakhova M.V."/>
            <person name="Sharakhov I.V."/>
        </authorList>
    </citation>
    <scope>NUCLEOTIDE SEQUENCE [LARGE SCALE GENOMIC DNA]</scope>
    <source>
        <strain evidence="6 7">ALBI9_A</strain>
    </source>
</reference>
<keyword evidence="4" id="KW-0862">Zinc</keyword>
<evidence type="ECO:0000256" key="2">
    <source>
        <dbReference type="ARBA" id="ARBA00022737"/>
    </source>
</evidence>
<organism evidence="6 7">
    <name type="scientific">Anopheles albimanus</name>
    <name type="common">New world malaria mosquito</name>
    <dbReference type="NCBI Taxonomy" id="7167"/>
    <lineage>
        <taxon>Eukaryota</taxon>
        <taxon>Metazoa</taxon>
        <taxon>Ecdysozoa</taxon>
        <taxon>Arthropoda</taxon>
        <taxon>Hexapoda</taxon>
        <taxon>Insecta</taxon>
        <taxon>Pterygota</taxon>
        <taxon>Neoptera</taxon>
        <taxon>Endopterygota</taxon>
        <taxon>Diptera</taxon>
        <taxon>Nematocera</taxon>
        <taxon>Culicoidea</taxon>
        <taxon>Culicidae</taxon>
        <taxon>Anophelinae</taxon>
        <taxon>Anopheles</taxon>
    </lineage>
</organism>
<dbReference type="VEuPathDB" id="VectorBase:AALB009837"/>
<feature type="domain" description="C2H2-type" evidence="5">
    <location>
        <begin position="267"/>
        <end position="288"/>
    </location>
</feature>
<keyword evidence="3" id="KW-0863">Zinc-finger</keyword>
<keyword evidence="7" id="KW-1185">Reference proteome</keyword>
<keyword evidence="2" id="KW-0677">Repeat</keyword>
<keyword evidence="1" id="KW-0479">Metal-binding</keyword>
<proteinExistence type="predicted"/>
<dbReference type="GO" id="GO:0045944">
    <property type="term" value="P:positive regulation of transcription by RNA polymerase II"/>
    <property type="evidence" value="ECO:0007669"/>
    <property type="project" value="TreeGrafter"/>
</dbReference>
<dbReference type="AlphaFoldDB" id="A0A182FTF7"/>
<dbReference type="PANTHER" id="PTHR24403:SF67">
    <property type="entry name" value="FI01116P-RELATED"/>
    <property type="match status" value="1"/>
</dbReference>